<evidence type="ECO:0000313" key="3">
    <source>
        <dbReference type="Proteomes" id="UP001159363"/>
    </source>
</evidence>
<feature type="compositionally biased region" description="Basic and acidic residues" evidence="1">
    <location>
        <begin position="239"/>
        <end position="264"/>
    </location>
</feature>
<gene>
    <name evidence="2" type="ORF">PR048_005806</name>
</gene>
<accession>A0ABQ9I973</accession>
<feature type="region of interest" description="Disordered" evidence="1">
    <location>
        <begin position="239"/>
        <end position="268"/>
    </location>
</feature>
<organism evidence="2 3">
    <name type="scientific">Dryococelus australis</name>
    <dbReference type="NCBI Taxonomy" id="614101"/>
    <lineage>
        <taxon>Eukaryota</taxon>
        <taxon>Metazoa</taxon>
        <taxon>Ecdysozoa</taxon>
        <taxon>Arthropoda</taxon>
        <taxon>Hexapoda</taxon>
        <taxon>Insecta</taxon>
        <taxon>Pterygota</taxon>
        <taxon>Neoptera</taxon>
        <taxon>Polyneoptera</taxon>
        <taxon>Phasmatodea</taxon>
        <taxon>Verophasmatodea</taxon>
        <taxon>Anareolatae</taxon>
        <taxon>Phasmatidae</taxon>
        <taxon>Eurycanthinae</taxon>
        <taxon>Dryococelus</taxon>
    </lineage>
</organism>
<keyword evidence="3" id="KW-1185">Reference proteome</keyword>
<evidence type="ECO:0000313" key="2">
    <source>
        <dbReference type="EMBL" id="KAJ8893220.1"/>
    </source>
</evidence>
<protein>
    <submittedName>
        <fullName evidence="2">Uncharacterized protein</fullName>
    </submittedName>
</protein>
<dbReference type="EMBL" id="JARBHB010000002">
    <property type="protein sequence ID" value="KAJ8893220.1"/>
    <property type="molecule type" value="Genomic_DNA"/>
</dbReference>
<proteinExistence type="predicted"/>
<comment type="caution">
    <text evidence="2">The sequence shown here is derived from an EMBL/GenBank/DDBJ whole genome shotgun (WGS) entry which is preliminary data.</text>
</comment>
<name>A0ABQ9I973_9NEOP</name>
<reference evidence="2 3" key="1">
    <citation type="submission" date="2023-02" db="EMBL/GenBank/DDBJ databases">
        <title>LHISI_Scaffold_Assembly.</title>
        <authorList>
            <person name="Stuart O.P."/>
            <person name="Cleave R."/>
            <person name="Magrath M.J.L."/>
            <person name="Mikheyev A.S."/>
        </authorList>
    </citation>
    <scope>NUCLEOTIDE SEQUENCE [LARGE SCALE GENOMIC DNA]</scope>
    <source>
        <strain evidence="2">Daus_M_001</strain>
        <tissue evidence="2">Leg muscle</tissue>
    </source>
</reference>
<evidence type="ECO:0000256" key="1">
    <source>
        <dbReference type="SAM" id="MobiDB-lite"/>
    </source>
</evidence>
<dbReference type="Proteomes" id="UP001159363">
    <property type="component" value="Chromosome 2"/>
</dbReference>
<sequence length="350" mass="37742">MVAAGVSTGSMHARLGTRQGSEQAMVVFGHDGVRALSCLNIAPGVLARNGSRTGVGSHPHTSEPSVFRLTRPARIANVGYGSPEHDACCGPLDNEIGIVSFTRDYPYMGAIIISPHNEAALITKQHTSIRLPCGFHPDYEIYHENRFQRPGMAEARLLEQRTFKSGFSRVPGCGSAAAEALAIHQYEPGSIPGWVIPESSPVEIVSDDTVGRCSSAAPYRASSSLSVKISIEVTMEQRRNARAGKAGDHRESPPTSDSPKRKFGGDPVGNRPLFVLVGGEKSNHYTTDCTGVKGRGKREIPEKTLRPKASLGTIPTCENPLATLMRGDWSNHSATVAPLQWKRFLKSFIC</sequence>